<evidence type="ECO:0000256" key="11">
    <source>
        <dbReference type="ARBA" id="ARBA00023316"/>
    </source>
</evidence>
<comment type="function">
    <text evidence="3">Cell wall formation.</text>
</comment>
<accession>A0A1F6THS7</accession>
<dbReference type="Gene3D" id="3.30.470.20">
    <property type="entry name" value="ATP-grasp fold, B domain"/>
    <property type="match status" value="1"/>
</dbReference>
<comment type="similarity">
    <text evidence="4">Belongs to the D-alanine--D-alanine ligase family.</text>
</comment>
<evidence type="ECO:0000256" key="4">
    <source>
        <dbReference type="ARBA" id="ARBA00010871"/>
    </source>
</evidence>
<evidence type="ECO:0000256" key="13">
    <source>
        <dbReference type="PROSITE-ProRule" id="PRU00409"/>
    </source>
</evidence>
<comment type="catalytic activity">
    <reaction evidence="12">
        <text>2 D-alanine + ATP = D-alanyl-D-alanine + ADP + phosphate + H(+)</text>
        <dbReference type="Rhea" id="RHEA:11224"/>
        <dbReference type="ChEBI" id="CHEBI:15378"/>
        <dbReference type="ChEBI" id="CHEBI:30616"/>
        <dbReference type="ChEBI" id="CHEBI:43474"/>
        <dbReference type="ChEBI" id="CHEBI:57416"/>
        <dbReference type="ChEBI" id="CHEBI:57822"/>
        <dbReference type="ChEBI" id="CHEBI:456216"/>
        <dbReference type="EC" id="6.3.2.4"/>
    </reaction>
</comment>
<dbReference type="Proteomes" id="UP000177925">
    <property type="component" value="Unassembled WGS sequence"/>
</dbReference>
<name>A0A1F6THS7_9PROT</name>
<dbReference type="InterPro" id="IPR000291">
    <property type="entry name" value="D-Ala_lig_Van_CS"/>
</dbReference>
<dbReference type="Gene3D" id="3.30.1490.20">
    <property type="entry name" value="ATP-grasp fold, A domain"/>
    <property type="match status" value="1"/>
</dbReference>
<dbReference type="EMBL" id="MFSS01000017">
    <property type="protein sequence ID" value="OGI44626.1"/>
    <property type="molecule type" value="Genomic_DNA"/>
</dbReference>
<evidence type="ECO:0000256" key="12">
    <source>
        <dbReference type="ARBA" id="ARBA00047614"/>
    </source>
</evidence>
<dbReference type="GO" id="GO:0008360">
    <property type="term" value="P:regulation of cell shape"/>
    <property type="evidence" value="ECO:0007669"/>
    <property type="project" value="UniProtKB-KW"/>
</dbReference>
<dbReference type="GO" id="GO:0005524">
    <property type="term" value="F:ATP binding"/>
    <property type="evidence" value="ECO:0007669"/>
    <property type="project" value="UniProtKB-UniRule"/>
</dbReference>
<dbReference type="InterPro" id="IPR011095">
    <property type="entry name" value="Dala_Dala_lig_C"/>
</dbReference>
<dbReference type="EC" id="6.3.2.4" evidence="5"/>
<dbReference type="GO" id="GO:0071555">
    <property type="term" value="P:cell wall organization"/>
    <property type="evidence" value="ECO:0007669"/>
    <property type="project" value="UniProtKB-KW"/>
</dbReference>
<evidence type="ECO:0000256" key="3">
    <source>
        <dbReference type="ARBA" id="ARBA00003921"/>
    </source>
</evidence>
<dbReference type="PANTHER" id="PTHR23132">
    <property type="entry name" value="D-ALANINE--D-ALANINE LIGASE"/>
    <property type="match status" value="1"/>
</dbReference>
<dbReference type="InterPro" id="IPR011761">
    <property type="entry name" value="ATP-grasp"/>
</dbReference>
<evidence type="ECO:0000256" key="8">
    <source>
        <dbReference type="ARBA" id="ARBA00022840"/>
    </source>
</evidence>
<evidence type="ECO:0000313" key="15">
    <source>
        <dbReference type="EMBL" id="OGI44626.1"/>
    </source>
</evidence>
<evidence type="ECO:0000256" key="10">
    <source>
        <dbReference type="ARBA" id="ARBA00022984"/>
    </source>
</evidence>
<feature type="domain" description="ATP-grasp" evidence="14">
    <location>
        <begin position="118"/>
        <end position="330"/>
    </location>
</feature>
<evidence type="ECO:0000259" key="14">
    <source>
        <dbReference type="PROSITE" id="PS50975"/>
    </source>
</evidence>
<dbReference type="Pfam" id="PF07478">
    <property type="entry name" value="Dala_Dala_lig_C"/>
    <property type="match status" value="1"/>
</dbReference>
<dbReference type="AlphaFoldDB" id="A0A1F6THS7"/>
<comment type="caution">
    <text evidence="15">The sequence shown here is derived from an EMBL/GenBank/DDBJ whole genome shotgun (WGS) entry which is preliminary data.</text>
</comment>
<dbReference type="STRING" id="1817758.A2150_07410"/>
<comment type="cofactor">
    <cofactor evidence="1">
        <name>Mn(2+)</name>
        <dbReference type="ChEBI" id="CHEBI:29035"/>
    </cofactor>
</comment>
<dbReference type="GO" id="GO:0008716">
    <property type="term" value="F:D-alanine-D-alanine ligase activity"/>
    <property type="evidence" value="ECO:0007669"/>
    <property type="project" value="UniProtKB-EC"/>
</dbReference>
<dbReference type="SUPFAM" id="SSF52440">
    <property type="entry name" value="PreATP-grasp domain"/>
    <property type="match status" value="1"/>
</dbReference>
<comment type="cofactor">
    <cofactor evidence="2">
        <name>Mg(2+)</name>
        <dbReference type="ChEBI" id="CHEBI:18420"/>
    </cofactor>
</comment>
<dbReference type="PROSITE" id="PS00844">
    <property type="entry name" value="DALA_DALA_LIGASE_2"/>
    <property type="match status" value="1"/>
</dbReference>
<evidence type="ECO:0000256" key="5">
    <source>
        <dbReference type="ARBA" id="ARBA00012216"/>
    </source>
</evidence>
<keyword evidence="7 13" id="KW-0547">Nucleotide-binding</keyword>
<dbReference type="InterPro" id="IPR013815">
    <property type="entry name" value="ATP_grasp_subdomain_1"/>
</dbReference>
<evidence type="ECO:0000256" key="7">
    <source>
        <dbReference type="ARBA" id="ARBA00022741"/>
    </source>
</evidence>
<dbReference type="PROSITE" id="PS50975">
    <property type="entry name" value="ATP_GRASP"/>
    <property type="match status" value="1"/>
</dbReference>
<keyword evidence="9" id="KW-0133">Cell shape</keyword>
<keyword evidence="8 13" id="KW-0067">ATP-binding</keyword>
<evidence type="ECO:0000256" key="6">
    <source>
        <dbReference type="ARBA" id="ARBA00022598"/>
    </source>
</evidence>
<organism evidence="15 16">
    <name type="scientific">Candidatus Muproteobacteria bacterium RBG_16_64_11</name>
    <dbReference type="NCBI Taxonomy" id="1817758"/>
    <lineage>
        <taxon>Bacteria</taxon>
        <taxon>Pseudomonadati</taxon>
        <taxon>Pseudomonadota</taxon>
        <taxon>Candidatus Muproteobacteria</taxon>
    </lineage>
</organism>
<keyword evidence="6 15" id="KW-0436">Ligase</keyword>
<evidence type="ECO:0000256" key="9">
    <source>
        <dbReference type="ARBA" id="ARBA00022960"/>
    </source>
</evidence>
<dbReference type="GO" id="GO:0046872">
    <property type="term" value="F:metal ion binding"/>
    <property type="evidence" value="ECO:0007669"/>
    <property type="project" value="InterPro"/>
</dbReference>
<evidence type="ECO:0000256" key="1">
    <source>
        <dbReference type="ARBA" id="ARBA00001936"/>
    </source>
</evidence>
<dbReference type="PANTHER" id="PTHR23132:SF26">
    <property type="entry name" value="BLR7451 PROTEIN"/>
    <property type="match status" value="1"/>
</dbReference>
<sequence length="341" mass="39501">MKKQRVMMLVHTTLVPPDDLTSVKDPRMEKYRTEYDVKQALLKLGHEVRVVGMYDDLAPIRKTIEEWKPHIAFNLIEDFAGNSAFDYYLVSFLEMMHLPYTGCNPRGLLLARDKALSKKLLTYHHINVPDFMVFPKGRVRKRPRPLRYPMIVKSLMEEGSVGISQASHVENEEQLRDRIALIHERIHGDAIAEQYIDGRELYVTILGNTQLQVLPIRELTFAKTAEGLPRMATYKVKWDENYRERWGINYQFAKDLPDALVERITKVCKRVYRTLEMSGYGRVDLRLTADGRIYVLEANPNPGIARDEDSTLSAIKAGMTYEEFIERILRLGFRAHEGAET</sequence>
<keyword evidence="11" id="KW-0961">Cell wall biogenesis/degradation</keyword>
<dbReference type="GO" id="GO:0009252">
    <property type="term" value="P:peptidoglycan biosynthetic process"/>
    <property type="evidence" value="ECO:0007669"/>
    <property type="project" value="UniProtKB-KW"/>
</dbReference>
<gene>
    <name evidence="15" type="ORF">A2150_07410</name>
</gene>
<keyword evidence="10" id="KW-0573">Peptidoglycan synthesis</keyword>
<evidence type="ECO:0000313" key="16">
    <source>
        <dbReference type="Proteomes" id="UP000177925"/>
    </source>
</evidence>
<reference evidence="15 16" key="1">
    <citation type="journal article" date="2016" name="Nat. Commun.">
        <title>Thousands of microbial genomes shed light on interconnected biogeochemical processes in an aquifer system.</title>
        <authorList>
            <person name="Anantharaman K."/>
            <person name="Brown C.T."/>
            <person name="Hug L.A."/>
            <person name="Sharon I."/>
            <person name="Castelle C.J."/>
            <person name="Probst A.J."/>
            <person name="Thomas B.C."/>
            <person name="Singh A."/>
            <person name="Wilkins M.J."/>
            <person name="Karaoz U."/>
            <person name="Brodie E.L."/>
            <person name="Williams K.H."/>
            <person name="Hubbard S.S."/>
            <person name="Banfield J.F."/>
        </authorList>
    </citation>
    <scope>NUCLEOTIDE SEQUENCE [LARGE SCALE GENOMIC DNA]</scope>
</reference>
<dbReference type="InterPro" id="IPR016185">
    <property type="entry name" value="PreATP-grasp_dom_sf"/>
</dbReference>
<proteinExistence type="inferred from homology"/>
<evidence type="ECO:0000256" key="2">
    <source>
        <dbReference type="ARBA" id="ARBA00001946"/>
    </source>
</evidence>
<dbReference type="SUPFAM" id="SSF56059">
    <property type="entry name" value="Glutathione synthetase ATP-binding domain-like"/>
    <property type="match status" value="1"/>
</dbReference>
<protein>
    <recommendedName>
        <fullName evidence="5">D-alanine--D-alanine ligase</fullName>
        <ecNumber evidence="5">6.3.2.4</ecNumber>
    </recommendedName>
</protein>